<dbReference type="GO" id="GO:0098632">
    <property type="term" value="F:cell-cell adhesion mediator activity"/>
    <property type="evidence" value="ECO:0007669"/>
    <property type="project" value="TreeGrafter"/>
</dbReference>
<dbReference type="Proteomes" id="UP000663868">
    <property type="component" value="Unassembled WGS sequence"/>
</dbReference>
<dbReference type="InterPro" id="IPR007110">
    <property type="entry name" value="Ig-like_dom"/>
</dbReference>
<protein>
    <recommendedName>
        <fullName evidence="3">Ig-like domain-containing protein</fullName>
    </recommendedName>
</protein>
<feature type="non-terminal residue" evidence="4">
    <location>
        <position position="1"/>
    </location>
</feature>
<dbReference type="Pfam" id="PF07679">
    <property type="entry name" value="I-set"/>
    <property type="match status" value="1"/>
</dbReference>
<keyword evidence="1" id="KW-1015">Disulfide bond</keyword>
<dbReference type="PANTHER" id="PTHR10075">
    <property type="entry name" value="BASIGIN RELATED"/>
    <property type="match status" value="1"/>
</dbReference>
<keyword evidence="2" id="KW-0393">Immunoglobulin domain</keyword>
<feature type="domain" description="Ig-like" evidence="3">
    <location>
        <begin position="17"/>
        <end position="98"/>
    </location>
</feature>
<dbReference type="GO" id="GO:0007156">
    <property type="term" value="P:homophilic cell adhesion via plasma membrane adhesion molecules"/>
    <property type="evidence" value="ECO:0007669"/>
    <property type="project" value="TreeGrafter"/>
</dbReference>
<gene>
    <name evidence="4" type="ORF">KXQ929_LOCUS54086</name>
</gene>
<accession>A0A820S6S0</accession>
<dbReference type="FunFam" id="2.60.40.10:FF:000032">
    <property type="entry name" value="palladin isoform X1"/>
    <property type="match status" value="1"/>
</dbReference>
<dbReference type="InterPro" id="IPR013783">
    <property type="entry name" value="Ig-like_fold"/>
</dbReference>
<dbReference type="GO" id="GO:0007411">
    <property type="term" value="P:axon guidance"/>
    <property type="evidence" value="ECO:0007669"/>
    <property type="project" value="TreeGrafter"/>
</dbReference>
<dbReference type="InterPro" id="IPR003598">
    <property type="entry name" value="Ig_sub2"/>
</dbReference>
<evidence type="ECO:0000313" key="4">
    <source>
        <dbReference type="EMBL" id="CAF4453369.1"/>
    </source>
</evidence>
<dbReference type="GO" id="GO:0070593">
    <property type="term" value="P:dendrite self-avoidance"/>
    <property type="evidence" value="ECO:0007669"/>
    <property type="project" value="TreeGrafter"/>
</dbReference>
<evidence type="ECO:0000256" key="1">
    <source>
        <dbReference type="ARBA" id="ARBA00023157"/>
    </source>
</evidence>
<dbReference type="InterPro" id="IPR013098">
    <property type="entry name" value="Ig_I-set"/>
</dbReference>
<dbReference type="PROSITE" id="PS50835">
    <property type="entry name" value="IG_LIKE"/>
    <property type="match status" value="1"/>
</dbReference>
<dbReference type="InterPro" id="IPR003599">
    <property type="entry name" value="Ig_sub"/>
</dbReference>
<name>A0A820S6S0_9BILA</name>
<dbReference type="EMBL" id="CAJOBB010031791">
    <property type="protein sequence ID" value="CAF4453369.1"/>
    <property type="molecule type" value="Genomic_DNA"/>
</dbReference>
<sequence length="112" mass="12661">TTLHVLKKPLNDKDRLPLTTVYKPPVASRVLVGNNFSIECVIAGWPKPNVEWEKYGDVLPDKRNQVLHGTLYLYDIRMDDRGTYICRATSSTGQSDIAYTALLEVLGKKKKI</sequence>
<dbReference type="Gene3D" id="2.60.40.10">
    <property type="entry name" value="Immunoglobulins"/>
    <property type="match status" value="1"/>
</dbReference>
<dbReference type="InterPro" id="IPR036179">
    <property type="entry name" value="Ig-like_dom_sf"/>
</dbReference>
<dbReference type="SMART" id="SM00409">
    <property type="entry name" value="IG"/>
    <property type="match status" value="1"/>
</dbReference>
<dbReference type="SUPFAM" id="SSF48726">
    <property type="entry name" value="Immunoglobulin"/>
    <property type="match status" value="1"/>
</dbReference>
<dbReference type="GO" id="GO:0030424">
    <property type="term" value="C:axon"/>
    <property type="evidence" value="ECO:0007669"/>
    <property type="project" value="TreeGrafter"/>
</dbReference>
<organism evidence="4 5">
    <name type="scientific">Adineta steineri</name>
    <dbReference type="NCBI Taxonomy" id="433720"/>
    <lineage>
        <taxon>Eukaryota</taxon>
        <taxon>Metazoa</taxon>
        <taxon>Spiralia</taxon>
        <taxon>Gnathifera</taxon>
        <taxon>Rotifera</taxon>
        <taxon>Eurotatoria</taxon>
        <taxon>Bdelloidea</taxon>
        <taxon>Adinetida</taxon>
        <taxon>Adinetidae</taxon>
        <taxon>Adineta</taxon>
    </lineage>
</organism>
<evidence type="ECO:0000256" key="2">
    <source>
        <dbReference type="ARBA" id="ARBA00023319"/>
    </source>
</evidence>
<proteinExistence type="predicted"/>
<evidence type="ECO:0000259" key="3">
    <source>
        <dbReference type="PROSITE" id="PS50835"/>
    </source>
</evidence>
<evidence type="ECO:0000313" key="5">
    <source>
        <dbReference type="Proteomes" id="UP000663868"/>
    </source>
</evidence>
<dbReference type="AlphaFoldDB" id="A0A820S6S0"/>
<reference evidence="4" key="1">
    <citation type="submission" date="2021-02" db="EMBL/GenBank/DDBJ databases">
        <authorList>
            <person name="Nowell W R."/>
        </authorList>
    </citation>
    <scope>NUCLEOTIDE SEQUENCE</scope>
</reference>
<comment type="caution">
    <text evidence="4">The sequence shown here is derived from an EMBL/GenBank/DDBJ whole genome shotgun (WGS) entry which is preliminary data.</text>
</comment>
<dbReference type="GO" id="GO:0005886">
    <property type="term" value="C:plasma membrane"/>
    <property type="evidence" value="ECO:0007669"/>
    <property type="project" value="TreeGrafter"/>
</dbReference>
<dbReference type="SMART" id="SM00408">
    <property type="entry name" value="IGc2"/>
    <property type="match status" value="1"/>
</dbReference>
<dbReference type="PANTHER" id="PTHR10075:SF14">
    <property type="entry name" value="CELL ADHESION MOLECULE DSCAM2-RELATED"/>
    <property type="match status" value="1"/>
</dbReference>